<feature type="chain" id="PRO_5003447534" description="TIL domain-containing protein" evidence="1">
    <location>
        <begin position="25"/>
        <end position="172"/>
    </location>
</feature>
<name>G3MTR0_AMBMU</name>
<dbReference type="EMBL" id="JO845262">
    <property type="protein sequence ID" value="AEO36878.1"/>
    <property type="molecule type" value="mRNA"/>
</dbReference>
<evidence type="ECO:0008006" key="3">
    <source>
        <dbReference type="Google" id="ProtNLM"/>
    </source>
</evidence>
<sequence>MPKMTSIITLAVFGFCCSRFQVLALEPQSLGLQIPTVEMAQQNLEFPDFSQAGLIPPQSPHISLVPPPLPKLDIKPPLATQQTILNTQWTQQLPGPPSFFPPILLRRRCPSREVPACRSVRCGERYCSDRFKPRPLICRRPSCSTCVCRWPFYRNDFGKCVMVWKCQGADCL</sequence>
<evidence type="ECO:0000256" key="1">
    <source>
        <dbReference type="SAM" id="SignalP"/>
    </source>
</evidence>
<dbReference type="AlphaFoldDB" id="G3MTR0"/>
<accession>G3MTR0</accession>
<evidence type="ECO:0000313" key="2">
    <source>
        <dbReference type="EMBL" id="AEO36878.1"/>
    </source>
</evidence>
<keyword evidence="1" id="KW-0732">Signal</keyword>
<organism evidence="2">
    <name type="scientific">Amblyomma maculatum</name>
    <name type="common">Gulf Coast tick</name>
    <dbReference type="NCBI Taxonomy" id="34609"/>
    <lineage>
        <taxon>Eukaryota</taxon>
        <taxon>Metazoa</taxon>
        <taxon>Ecdysozoa</taxon>
        <taxon>Arthropoda</taxon>
        <taxon>Chelicerata</taxon>
        <taxon>Arachnida</taxon>
        <taxon>Acari</taxon>
        <taxon>Parasitiformes</taxon>
        <taxon>Ixodida</taxon>
        <taxon>Ixodoidea</taxon>
        <taxon>Ixodidae</taxon>
        <taxon>Amblyomminae</taxon>
        <taxon>Amblyomma</taxon>
    </lineage>
</organism>
<proteinExistence type="evidence at transcript level"/>
<feature type="signal peptide" evidence="1">
    <location>
        <begin position="1"/>
        <end position="24"/>
    </location>
</feature>
<reference evidence="2" key="1">
    <citation type="journal article" date="2011" name="PLoS ONE">
        <title>A deep insight into the sialotranscriptome of the gulf coast tick, Amblyomma maculatum.</title>
        <authorList>
            <person name="Karim S."/>
            <person name="Singh P."/>
            <person name="Ribeiro J.M."/>
        </authorList>
    </citation>
    <scope>NUCLEOTIDE SEQUENCE</scope>
    <source>
        <tissue evidence="2">Salivary gland</tissue>
    </source>
</reference>
<protein>
    <recommendedName>
        <fullName evidence="3">TIL domain-containing protein</fullName>
    </recommendedName>
</protein>